<proteinExistence type="predicted"/>
<dbReference type="PANTHER" id="PTHR24221:SF630">
    <property type="entry name" value="ABC TRANSPORTER B FAMILY MEMBER 29, CHLOROPLASTIC"/>
    <property type="match status" value="1"/>
</dbReference>
<evidence type="ECO:0000256" key="8">
    <source>
        <dbReference type="SAM" id="Phobius"/>
    </source>
</evidence>
<evidence type="ECO:0000313" key="11">
    <source>
        <dbReference type="EnsemblPlants" id="AUR62037027-RA:cds"/>
    </source>
</evidence>
<dbReference type="PROSITE" id="PS50893">
    <property type="entry name" value="ABC_TRANSPORTER_2"/>
    <property type="match status" value="1"/>
</dbReference>
<dbReference type="GO" id="GO:0016020">
    <property type="term" value="C:membrane"/>
    <property type="evidence" value="ECO:0007669"/>
    <property type="project" value="UniProtKB-SubCell"/>
</dbReference>
<dbReference type="EnsemblPlants" id="AUR62037027-RA">
    <property type="protein sequence ID" value="AUR62037027-RA:cds"/>
    <property type="gene ID" value="AUR62037027"/>
</dbReference>
<feature type="region of interest" description="Disordered" evidence="7">
    <location>
        <begin position="153"/>
        <end position="177"/>
    </location>
</feature>
<dbReference type="InterPro" id="IPR036640">
    <property type="entry name" value="ABC1_TM_sf"/>
</dbReference>
<evidence type="ECO:0000256" key="4">
    <source>
        <dbReference type="ARBA" id="ARBA00022840"/>
    </source>
</evidence>
<reference evidence="11" key="2">
    <citation type="submission" date="2021-03" db="UniProtKB">
        <authorList>
            <consortium name="EnsemblPlants"/>
        </authorList>
    </citation>
    <scope>IDENTIFICATION</scope>
</reference>
<dbReference type="SMART" id="SM00382">
    <property type="entry name" value="AAA"/>
    <property type="match status" value="1"/>
</dbReference>
<dbReference type="InterPro" id="IPR011527">
    <property type="entry name" value="ABC1_TM_dom"/>
</dbReference>
<dbReference type="PANTHER" id="PTHR24221">
    <property type="entry name" value="ATP-BINDING CASSETTE SUB-FAMILY B"/>
    <property type="match status" value="1"/>
</dbReference>
<dbReference type="InterPro" id="IPR003593">
    <property type="entry name" value="AAA+_ATPase"/>
</dbReference>
<dbReference type="InterPro" id="IPR039421">
    <property type="entry name" value="Type_1_exporter"/>
</dbReference>
<feature type="domain" description="ABC transmembrane type-1" evidence="10">
    <location>
        <begin position="282"/>
        <end position="530"/>
    </location>
</feature>
<reference evidence="11" key="1">
    <citation type="journal article" date="2017" name="Nature">
        <title>The genome of Chenopodium quinoa.</title>
        <authorList>
            <person name="Jarvis D.E."/>
            <person name="Ho Y.S."/>
            <person name="Lightfoot D.J."/>
            <person name="Schmoeckel S.M."/>
            <person name="Li B."/>
            <person name="Borm T.J.A."/>
            <person name="Ohyanagi H."/>
            <person name="Mineta K."/>
            <person name="Michell C.T."/>
            <person name="Saber N."/>
            <person name="Kharbatia N.M."/>
            <person name="Rupper R.R."/>
            <person name="Sharp A.R."/>
            <person name="Dally N."/>
            <person name="Boughton B.A."/>
            <person name="Woo Y.H."/>
            <person name="Gao G."/>
            <person name="Schijlen E.G.W.M."/>
            <person name="Guo X."/>
            <person name="Momin A.A."/>
            <person name="Negrao S."/>
            <person name="Al-Babili S."/>
            <person name="Gehring C."/>
            <person name="Roessner U."/>
            <person name="Jung C."/>
            <person name="Murphy K."/>
            <person name="Arold S.T."/>
            <person name="Gojobori T."/>
            <person name="van der Linden C.G."/>
            <person name="van Loo E.N."/>
            <person name="Jellen E.N."/>
            <person name="Maughan P.J."/>
            <person name="Tester M."/>
        </authorList>
    </citation>
    <scope>NUCLEOTIDE SEQUENCE [LARGE SCALE GENOMIC DNA]</scope>
    <source>
        <strain evidence="11">cv. PI 614886</strain>
    </source>
</reference>
<dbReference type="Pfam" id="PF00664">
    <property type="entry name" value="ABC_membrane"/>
    <property type="match status" value="1"/>
</dbReference>
<evidence type="ECO:0000259" key="9">
    <source>
        <dbReference type="PROSITE" id="PS50893"/>
    </source>
</evidence>
<feature type="domain" description="ABC transporter" evidence="9">
    <location>
        <begin position="564"/>
        <end position="768"/>
    </location>
</feature>
<evidence type="ECO:0000259" key="10">
    <source>
        <dbReference type="PROSITE" id="PS50929"/>
    </source>
</evidence>
<keyword evidence="5 8" id="KW-1133">Transmembrane helix</keyword>
<evidence type="ECO:0000313" key="12">
    <source>
        <dbReference type="Proteomes" id="UP000596660"/>
    </source>
</evidence>
<comment type="subcellular location">
    <subcellularLocation>
        <location evidence="1">Membrane</location>
        <topology evidence="1">Multi-pass membrane protein</topology>
    </subcellularLocation>
</comment>
<keyword evidence="4" id="KW-0067">ATP-binding</keyword>
<dbReference type="FunFam" id="1.20.1560.10:FF:000096">
    <property type="entry name" value="ABC transporter related"/>
    <property type="match status" value="1"/>
</dbReference>
<dbReference type="GO" id="GO:0005524">
    <property type="term" value="F:ATP binding"/>
    <property type="evidence" value="ECO:0007669"/>
    <property type="project" value="UniProtKB-KW"/>
</dbReference>
<dbReference type="PROSITE" id="PS50929">
    <property type="entry name" value="ABC_TM1F"/>
    <property type="match status" value="1"/>
</dbReference>
<dbReference type="InterPro" id="IPR003439">
    <property type="entry name" value="ABC_transporter-like_ATP-bd"/>
</dbReference>
<keyword evidence="2 8" id="KW-0812">Transmembrane</keyword>
<accession>A0A803MXU7</accession>
<evidence type="ECO:0000256" key="3">
    <source>
        <dbReference type="ARBA" id="ARBA00022741"/>
    </source>
</evidence>
<dbReference type="Gene3D" id="3.40.50.300">
    <property type="entry name" value="P-loop containing nucleotide triphosphate hydrolases"/>
    <property type="match status" value="2"/>
</dbReference>
<dbReference type="SUPFAM" id="SSF90123">
    <property type="entry name" value="ABC transporter transmembrane region"/>
    <property type="match status" value="1"/>
</dbReference>
<organism evidence="11 12">
    <name type="scientific">Chenopodium quinoa</name>
    <name type="common">Quinoa</name>
    <dbReference type="NCBI Taxonomy" id="63459"/>
    <lineage>
        <taxon>Eukaryota</taxon>
        <taxon>Viridiplantae</taxon>
        <taxon>Streptophyta</taxon>
        <taxon>Embryophyta</taxon>
        <taxon>Tracheophyta</taxon>
        <taxon>Spermatophyta</taxon>
        <taxon>Magnoliopsida</taxon>
        <taxon>eudicotyledons</taxon>
        <taxon>Gunneridae</taxon>
        <taxon>Pentapetalae</taxon>
        <taxon>Caryophyllales</taxon>
        <taxon>Chenopodiaceae</taxon>
        <taxon>Chenopodioideae</taxon>
        <taxon>Atripliceae</taxon>
        <taxon>Chenopodium</taxon>
    </lineage>
</organism>
<dbReference type="AlphaFoldDB" id="A0A803MXU7"/>
<evidence type="ECO:0000256" key="2">
    <source>
        <dbReference type="ARBA" id="ARBA00022692"/>
    </source>
</evidence>
<dbReference type="Proteomes" id="UP000596660">
    <property type="component" value="Unplaced"/>
</dbReference>
<feature type="transmembrane region" description="Helical" evidence="8">
    <location>
        <begin position="381"/>
        <end position="406"/>
    </location>
</feature>
<dbReference type="SUPFAM" id="SSF52540">
    <property type="entry name" value="P-loop containing nucleoside triphosphate hydrolases"/>
    <property type="match status" value="1"/>
</dbReference>
<evidence type="ECO:0000256" key="1">
    <source>
        <dbReference type="ARBA" id="ARBA00004141"/>
    </source>
</evidence>
<keyword evidence="12" id="KW-1185">Reference proteome</keyword>
<evidence type="ECO:0000256" key="5">
    <source>
        <dbReference type="ARBA" id="ARBA00022989"/>
    </source>
</evidence>
<name>A0A803MXU7_CHEQI</name>
<dbReference type="InterPro" id="IPR027417">
    <property type="entry name" value="P-loop_NTPase"/>
</dbReference>
<sequence length="769" mass="85574">MFEDIGKKSIDLWVGCLSQPSFIWNLAMQVKANNTPTVQPNTSQPSTSRQKIYVRRLPAMLEELSTFPPHIFLSQNQTNVTLDTLETPPHIKYDEAIPISLDEFESLSQVNNSPLPDPKVTTTNLNIVTPKPKSCRPCVFTHGKKMPKTTAIHKGLWNPTNDNTEVETQEVSGSRTRFRDREHTIFGREMVEVHENGSSSGSESDYEYEPLESDEGSDQLLDFDFDAEENTTELLKENYVDDTLQTLYYISAISVFSLSKIVPKAGKLSLILGDFSSINNDVAILASYFVVRLIANYLQQAFLWEAAFNCAYKIRAYVFQRVLERDLGFFEGGDDHGVFVSSGDISHRITSEASDIAETIFALLNTIVPCTLQLSAMAAQMLVISPVLSTISALVIPSVALAITLLGARLQRISRKAHQSIAALSAYLNEVLPSILFVKASNMEWTESVRFKQLAHADLNRQLKKKKMKALIPQIVQAVYFGALLIFLAGSLFLSKGFFNTCSLITFFTSLAFLVDPIQGVGKAYNELKQGEPAIERLFDLTRFTPRVIERVDAIHINSVRGEVKFCDISFRYKDGLPLVLNGVDLHIKAGEIVAIVGPSGGGKTTLAKLLLRLYDPLHGTVAENIGYKDLMRGIDPEKVELAAKTANADEFINLLPRGYETYIGSRGSILSGGQKQRLAIARAIYQNSSILIMDEATSALDSRSELLVRQAVERVMKNHTVLVIAHRLETVLMAERVFLLEAGRLREVDRSMIINNFHDLQSSANLVI</sequence>
<dbReference type="GO" id="GO:0016887">
    <property type="term" value="F:ATP hydrolysis activity"/>
    <property type="evidence" value="ECO:0007669"/>
    <property type="project" value="InterPro"/>
</dbReference>
<dbReference type="InterPro" id="IPR017871">
    <property type="entry name" value="ABC_transporter-like_CS"/>
</dbReference>
<evidence type="ECO:0000256" key="7">
    <source>
        <dbReference type="SAM" id="MobiDB-lite"/>
    </source>
</evidence>
<evidence type="ECO:0000256" key="6">
    <source>
        <dbReference type="ARBA" id="ARBA00023136"/>
    </source>
</evidence>
<dbReference type="Pfam" id="PF00005">
    <property type="entry name" value="ABC_tran"/>
    <property type="match status" value="1"/>
</dbReference>
<dbReference type="Gramene" id="AUR62037027-RA">
    <property type="protein sequence ID" value="AUR62037027-RA:cds"/>
    <property type="gene ID" value="AUR62037027"/>
</dbReference>
<dbReference type="Gene3D" id="1.20.1560.10">
    <property type="entry name" value="ABC transporter type 1, transmembrane domain"/>
    <property type="match status" value="1"/>
</dbReference>
<keyword evidence="3" id="KW-0547">Nucleotide-binding</keyword>
<dbReference type="CDD" id="cd07346">
    <property type="entry name" value="ABC_6TM_exporters"/>
    <property type="match status" value="1"/>
</dbReference>
<protein>
    <submittedName>
        <fullName evidence="11">Uncharacterized protein</fullName>
    </submittedName>
</protein>
<keyword evidence="6 8" id="KW-0472">Membrane</keyword>
<dbReference type="GO" id="GO:0140359">
    <property type="term" value="F:ABC-type transporter activity"/>
    <property type="evidence" value="ECO:0007669"/>
    <property type="project" value="InterPro"/>
</dbReference>
<feature type="transmembrane region" description="Helical" evidence="8">
    <location>
        <begin position="471"/>
        <end position="492"/>
    </location>
</feature>
<dbReference type="PROSITE" id="PS00211">
    <property type="entry name" value="ABC_TRANSPORTER_1"/>
    <property type="match status" value="1"/>
</dbReference>